<dbReference type="PATRIC" id="fig|1278076.4.peg.238"/>
<evidence type="ECO:0000256" key="1">
    <source>
        <dbReference type="ARBA" id="ARBA00008791"/>
    </source>
</evidence>
<dbReference type="CDD" id="cd00293">
    <property type="entry name" value="USP-like"/>
    <property type="match status" value="1"/>
</dbReference>
<organism evidence="3 4">
    <name type="scientific">Rhodococcus ruber BKS 20-38</name>
    <dbReference type="NCBI Taxonomy" id="1278076"/>
    <lineage>
        <taxon>Bacteria</taxon>
        <taxon>Bacillati</taxon>
        <taxon>Actinomycetota</taxon>
        <taxon>Actinomycetes</taxon>
        <taxon>Mycobacteriales</taxon>
        <taxon>Nocardiaceae</taxon>
        <taxon>Rhodococcus</taxon>
    </lineage>
</organism>
<comment type="caution">
    <text evidence="3">The sequence shown here is derived from an EMBL/GenBank/DDBJ whole genome shotgun (WGS) entry which is preliminary data.</text>
</comment>
<comment type="similarity">
    <text evidence="1">Belongs to the universal stress protein A family.</text>
</comment>
<dbReference type="PANTHER" id="PTHR46553">
    <property type="entry name" value="ADENINE NUCLEOTIDE ALPHA HYDROLASES-LIKE SUPERFAMILY PROTEIN"/>
    <property type="match status" value="1"/>
</dbReference>
<keyword evidence="4" id="KW-1185">Reference proteome</keyword>
<evidence type="ECO:0000313" key="3">
    <source>
        <dbReference type="EMBL" id="EME67206.1"/>
    </source>
</evidence>
<dbReference type="InterPro" id="IPR006016">
    <property type="entry name" value="UspA"/>
</dbReference>
<dbReference type="Gene3D" id="3.40.50.620">
    <property type="entry name" value="HUPs"/>
    <property type="match status" value="1"/>
</dbReference>
<name>M2Y293_9NOCA</name>
<protein>
    <submittedName>
        <fullName evidence="3">UspA domain-containing protein</fullName>
    </submittedName>
</protein>
<proteinExistence type="inferred from homology"/>
<dbReference type="PANTHER" id="PTHR46553:SF3">
    <property type="entry name" value="ADENINE NUCLEOTIDE ALPHA HYDROLASES-LIKE SUPERFAMILY PROTEIN"/>
    <property type="match status" value="1"/>
</dbReference>
<feature type="domain" description="UspA" evidence="2">
    <location>
        <begin position="2"/>
        <end position="133"/>
    </location>
</feature>
<dbReference type="PRINTS" id="PR01438">
    <property type="entry name" value="UNVRSLSTRESS"/>
</dbReference>
<dbReference type="InterPro" id="IPR006015">
    <property type="entry name" value="Universal_stress_UspA"/>
</dbReference>
<dbReference type="InterPro" id="IPR014729">
    <property type="entry name" value="Rossmann-like_a/b/a_fold"/>
</dbReference>
<dbReference type="EMBL" id="AOEX01000013">
    <property type="protein sequence ID" value="EME67206.1"/>
    <property type="molecule type" value="Genomic_DNA"/>
</dbReference>
<accession>M2Y293</accession>
<dbReference type="Proteomes" id="UP000011731">
    <property type="component" value="Unassembled WGS sequence"/>
</dbReference>
<dbReference type="AlphaFoldDB" id="M2Y293"/>
<reference evidence="3 4" key="1">
    <citation type="journal article" date="2013" name="Genome Announc.">
        <title>Draft Genome Sequence of Rhodococcus ruber Strain BKS 20-38.</title>
        <authorList>
            <person name="Bala M."/>
            <person name="Kumar S."/>
            <person name="Raghava G.P."/>
            <person name="Mayilraj S."/>
        </authorList>
    </citation>
    <scope>NUCLEOTIDE SEQUENCE [LARGE SCALE GENOMIC DNA]</scope>
    <source>
        <strain evidence="3 4">BKS 20-38</strain>
    </source>
</reference>
<evidence type="ECO:0000259" key="2">
    <source>
        <dbReference type="Pfam" id="PF00582"/>
    </source>
</evidence>
<dbReference type="Pfam" id="PF00582">
    <property type="entry name" value="Usp"/>
    <property type="match status" value="1"/>
</dbReference>
<sequence length="141" mass="14857">MVVGVDGSGPSIEALRWAARLAHSLGATIEATIAWHPAHTYGFYPYPADYRPDQEAAGILSDAITAAFESAPPPRLVESVREGHPSQVLIDAARHAQMLVVGSRGHGGFTGLLLGSVSAYCAEHAPCPVLVVRPQNPTAEH</sequence>
<gene>
    <name evidence="3" type="ORF">G352_01167</name>
</gene>
<dbReference type="SUPFAM" id="SSF52402">
    <property type="entry name" value="Adenine nucleotide alpha hydrolases-like"/>
    <property type="match status" value="1"/>
</dbReference>
<evidence type="ECO:0000313" key="4">
    <source>
        <dbReference type="Proteomes" id="UP000011731"/>
    </source>
</evidence>